<dbReference type="PANTHER" id="PTHR11062:SF281">
    <property type="entry name" value="EXOSTOSIN-LIKE 2"/>
    <property type="match status" value="1"/>
</dbReference>
<dbReference type="GO" id="GO:0016757">
    <property type="term" value="F:glycosyltransferase activity"/>
    <property type="evidence" value="ECO:0007669"/>
    <property type="project" value="InterPro"/>
</dbReference>
<proteinExistence type="inferred from homology"/>
<dbReference type="InterPro" id="IPR040911">
    <property type="entry name" value="Exostosin_GT47"/>
</dbReference>
<comment type="similarity">
    <text evidence="1">Belongs to the glycosyltransferase 47 family.</text>
</comment>
<keyword evidence="5" id="KW-1185">Reference proteome</keyword>
<dbReference type="PANTHER" id="PTHR11062">
    <property type="entry name" value="EXOSTOSIN HEPARAN SULFATE GLYCOSYLTRANSFERASE -RELATED"/>
    <property type="match status" value="1"/>
</dbReference>
<gene>
    <name evidence="3" type="ORF">Ctob_008676</name>
    <name evidence="4" type="ORF">Ctob_016230</name>
</gene>
<dbReference type="AlphaFoldDB" id="A0A0M0JJE0"/>
<organism evidence="3 5">
    <name type="scientific">Chrysochromulina tobinii</name>
    <dbReference type="NCBI Taxonomy" id="1460289"/>
    <lineage>
        <taxon>Eukaryota</taxon>
        <taxon>Haptista</taxon>
        <taxon>Haptophyta</taxon>
        <taxon>Prymnesiophyceae</taxon>
        <taxon>Prymnesiales</taxon>
        <taxon>Chrysochromulinaceae</taxon>
        <taxon>Chrysochromulina</taxon>
    </lineage>
</organism>
<protein>
    <submittedName>
        <fullName evidence="3">Acetylglucosaminyltransferase</fullName>
    </submittedName>
</protein>
<evidence type="ECO:0000313" key="4">
    <source>
        <dbReference type="EMBL" id="KOO34801.1"/>
    </source>
</evidence>
<comment type="caution">
    <text evidence="3">The sequence shown here is derived from an EMBL/GenBank/DDBJ whole genome shotgun (WGS) entry which is preliminary data.</text>
</comment>
<reference evidence="3" key="1">
    <citation type="submission" date="2014-12" db="EMBL/GenBank/DDBJ databases">
        <title>Draft genome of the oleaginous, mixotrophic haptophyte, Chrysochromulina tobin.</title>
        <authorList>
            <person name="Hovde B.T."/>
            <person name="Starkenburg S.R."/>
            <person name="Cattolico R.A."/>
        </authorList>
    </citation>
    <scope>NUCLEOTIDE SEQUENCE</scope>
    <source>
        <strain evidence="3">CCMP291</strain>
    </source>
</reference>
<sequence>MTSCMMRIATARGVRPVLASDSTMASTTELIFRFSGSQLDACSRSTINLLRRETAGVADLTVLTDLSLWAPEAPAASVRTFADAHETSLAAQLPGVSVMAYTVLDVLETWPAVRPWPIPGDRAFHATSKYPASTVEWLRYVHRGLKTQGNLTRNGPVPDGAVPEPVSNLLSYFTHEPSLCLWLRRRRANVRIASRGASVSHLPQFVWVVEADAPFLGSLREPLVHYSTSAADYIGVLMPHREIASAPELFSNDAFRRAFPGSPTHKWEHVERFSAQLLSQIDGLLGDGIAAFGEIFAGTVCNQTASCTCADLRDAGPYYTTNGDCADLYFIPNMDVPGTAYRRSTASVVAMFEHVARTWPWWNRTGGGARHFVYSPCDHGPRDCMFNGHLYAGRDVRGGFDVPAAIAPKDANRTIGYIMLSGARFHSHFQSGRDIRLPTPEGHTCGPFCGMPQSVRENRTAATLLLRQLSPWTTTRSAVEREGMLNAFRPTRVFFGGRQGGGGRAVLFSSHAGRAGFVLHDSSGKFGRHPHAAEPNWMPQQMATSDFCFSPNGANEGDSDRYLPAMLYGCIPVFVTGDVPPFADVVSWEHVALSVELRHVPRLHELIGNLSHAQVLRSYLGETGADDAFATLVQLLAKRTGHL</sequence>
<accession>A0A0M0JJE0</accession>
<dbReference type="EMBL" id="JWZX01001085">
    <property type="protein sequence ID" value="KOO34801.1"/>
    <property type="molecule type" value="Genomic_DNA"/>
</dbReference>
<evidence type="ECO:0000259" key="2">
    <source>
        <dbReference type="Pfam" id="PF03016"/>
    </source>
</evidence>
<evidence type="ECO:0000256" key="1">
    <source>
        <dbReference type="ARBA" id="ARBA00010271"/>
    </source>
</evidence>
<dbReference type="OrthoDB" id="1924787at2759"/>
<dbReference type="Pfam" id="PF03016">
    <property type="entry name" value="Exostosin_GT47"/>
    <property type="match status" value="1"/>
</dbReference>
<feature type="domain" description="Exostosin GT47" evidence="2">
    <location>
        <begin position="318"/>
        <end position="607"/>
    </location>
</feature>
<evidence type="ECO:0000313" key="5">
    <source>
        <dbReference type="Proteomes" id="UP000037460"/>
    </source>
</evidence>
<evidence type="ECO:0000313" key="3">
    <source>
        <dbReference type="EMBL" id="KOO26711.1"/>
    </source>
</evidence>
<name>A0A0M0JJE0_9EUKA</name>
<dbReference type="Proteomes" id="UP000037460">
    <property type="component" value="Unassembled WGS sequence"/>
</dbReference>
<dbReference type="EMBL" id="JWZX01002815">
    <property type="protein sequence ID" value="KOO26711.1"/>
    <property type="molecule type" value="Genomic_DNA"/>
</dbReference>
<reference evidence="5" key="2">
    <citation type="journal article" date="2015" name="PLoS Genet.">
        <title>Genome Sequence and Transcriptome Analyses of Chrysochromulina tobin: Metabolic Tools for Enhanced Algal Fitness in the Prominent Order Prymnesiales (Haptophyceae).</title>
        <authorList>
            <person name="Hovde B.T."/>
            <person name="Deodato C.R."/>
            <person name="Hunsperger H.M."/>
            <person name="Ryken S.A."/>
            <person name="Yost W."/>
            <person name="Jha R.K."/>
            <person name="Patterson J."/>
            <person name="Monnat R.J. Jr."/>
            <person name="Barlow S.B."/>
            <person name="Starkenburg S.R."/>
            <person name="Cattolico R.A."/>
        </authorList>
    </citation>
    <scope>NUCLEOTIDE SEQUENCE</scope>
    <source>
        <strain evidence="5">CCMP291</strain>
    </source>
</reference>
<dbReference type="InterPro" id="IPR004263">
    <property type="entry name" value="Exostosin"/>
</dbReference>
<keyword evidence="3" id="KW-0808">Transferase</keyword>